<gene>
    <name evidence="1" type="ORF">ABS362_11155</name>
</gene>
<reference evidence="1 2" key="1">
    <citation type="submission" date="2024-06" db="EMBL/GenBank/DDBJ databases">
        <title>Pontibacter populi HYL7-15.</title>
        <authorList>
            <person name="Kim M.K."/>
        </authorList>
    </citation>
    <scope>NUCLEOTIDE SEQUENCE [LARGE SCALE GENOMIC DNA]</scope>
    <source>
        <strain evidence="1 2">HYL7-15</strain>
    </source>
</reference>
<evidence type="ECO:0000313" key="1">
    <source>
        <dbReference type="EMBL" id="MER2998105.1"/>
    </source>
</evidence>
<dbReference type="Proteomes" id="UP001476807">
    <property type="component" value="Unassembled WGS sequence"/>
</dbReference>
<dbReference type="EMBL" id="JBEOKT010000008">
    <property type="protein sequence ID" value="MER2998105.1"/>
    <property type="molecule type" value="Genomic_DNA"/>
</dbReference>
<protein>
    <submittedName>
        <fullName evidence="1">Uncharacterized protein</fullName>
    </submittedName>
</protein>
<comment type="caution">
    <text evidence="1">The sequence shown here is derived from an EMBL/GenBank/DDBJ whole genome shotgun (WGS) entry which is preliminary data.</text>
</comment>
<dbReference type="RefSeq" id="WP_350412558.1">
    <property type="nucleotide sequence ID" value="NZ_JBEOKT010000008.1"/>
</dbReference>
<proteinExistence type="predicted"/>
<accession>A0ABV1RUN0</accession>
<sequence length="200" mass="24024">MKYLLTVILIASLYIQSFSQVNPIQIDKSLFDYQEYALKHIKRREFHKGIFEYDSLNSITREFHYEQIDDNFKKSLKSSKLWSVTTFPFFSASDSLSKKFENDQYIYYSVVTQDERINYYLKDLILRFNKNYNQVDRIEGKLIIHASSLSDGDYTYDEIYIADFEKAGDFYLPSEIRFYSIDDTELKRPRIVEKIKYTIR</sequence>
<organism evidence="1 2">
    <name type="scientific">Pontibacter populi</name>
    <dbReference type="NCBI Taxonomy" id="890055"/>
    <lineage>
        <taxon>Bacteria</taxon>
        <taxon>Pseudomonadati</taxon>
        <taxon>Bacteroidota</taxon>
        <taxon>Cytophagia</taxon>
        <taxon>Cytophagales</taxon>
        <taxon>Hymenobacteraceae</taxon>
        <taxon>Pontibacter</taxon>
    </lineage>
</organism>
<keyword evidence="2" id="KW-1185">Reference proteome</keyword>
<evidence type="ECO:0000313" key="2">
    <source>
        <dbReference type="Proteomes" id="UP001476807"/>
    </source>
</evidence>
<name>A0ABV1RUN0_9BACT</name>